<accession>A0A1J9VZW3</accession>
<dbReference type="EMBL" id="MAOI01000031">
    <property type="protein sequence ID" value="OJD81709.1"/>
    <property type="molecule type" value="Genomic_DNA"/>
</dbReference>
<reference evidence="1 2" key="1">
    <citation type="submission" date="2016-06" db="EMBL/GenBank/DDBJ databases">
        <title>First insights into the genetic diversity and population structure of in the Bacillus cereus group bacteria from diverse marine environments.</title>
        <authorList>
            <person name="Liu Y."/>
            <person name="Lai Q."/>
            <person name="Shao Z."/>
        </authorList>
    </citation>
    <scope>NUCLEOTIDE SEQUENCE [LARGE SCALE GENOMIC DNA]</scope>
    <source>
        <strain evidence="1 2">NH24A2</strain>
    </source>
</reference>
<organism evidence="1 2">
    <name type="scientific">Bacillus paramycoides</name>
    <dbReference type="NCBI Taxonomy" id="2026194"/>
    <lineage>
        <taxon>Bacteria</taxon>
        <taxon>Bacillati</taxon>
        <taxon>Bacillota</taxon>
        <taxon>Bacilli</taxon>
        <taxon>Bacillales</taxon>
        <taxon>Bacillaceae</taxon>
        <taxon>Bacillus</taxon>
        <taxon>Bacillus cereus group</taxon>
    </lineage>
</organism>
<dbReference type="GO" id="GO:0016740">
    <property type="term" value="F:transferase activity"/>
    <property type="evidence" value="ECO:0007669"/>
    <property type="project" value="UniProtKB-KW"/>
</dbReference>
<keyword evidence="1" id="KW-0808">Transferase</keyword>
<dbReference type="SUPFAM" id="SSF56059">
    <property type="entry name" value="Glutathione synthetase ATP-binding domain-like"/>
    <property type="match status" value="1"/>
</dbReference>
<dbReference type="InterPro" id="IPR029465">
    <property type="entry name" value="ATPgrasp_TupA"/>
</dbReference>
<name>A0A1J9VZW3_9BACI</name>
<dbReference type="Pfam" id="PF14305">
    <property type="entry name" value="ATPgrasp_TupA"/>
    <property type="match status" value="1"/>
</dbReference>
<dbReference type="Proteomes" id="UP000182788">
    <property type="component" value="Unassembled WGS sequence"/>
</dbReference>
<evidence type="ECO:0000313" key="1">
    <source>
        <dbReference type="EMBL" id="OJD81709.1"/>
    </source>
</evidence>
<gene>
    <name evidence="1" type="ORF">BAU28_24300</name>
</gene>
<comment type="caution">
    <text evidence="1">The sequence shown here is derived from an EMBL/GenBank/DDBJ whole genome shotgun (WGS) entry which is preliminary data.</text>
</comment>
<evidence type="ECO:0000313" key="2">
    <source>
        <dbReference type="Proteomes" id="UP000182788"/>
    </source>
</evidence>
<dbReference type="AlphaFoldDB" id="A0A1J9VZW3"/>
<sequence>MIILNERIKYKLSKALSLFPDRQYCTLTFLLKNRRFPDLKNPVYFNDKLLFLKLNNHNPVMKKVVDKYEVRAYIKEKLGEEYLAPLIGVYSDPKEVDFEKLPNKFALKLASGSQYNIICQDKGKLDWEESANKLTKWLKLDPYMRTREWQYKDLPSRFVIEEYIEDSQGNTYDYKFWCFNGEPKLVQVDTDRFGEHKRSMFDINFNDKHLDVKIGHENIDKPIEKPKNYEQMVEIASKLSKGFPFVRVDLYNLDGKIYFGEMTFYPGNCNEKIEPIKYEKIIGDMLQIR</sequence>
<proteinExistence type="predicted"/>
<protein>
    <submittedName>
        <fullName evidence="1">Glycosyltransferase</fullName>
    </submittedName>
</protein>